<evidence type="ECO:0000256" key="1">
    <source>
        <dbReference type="ARBA" id="ARBA00004651"/>
    </source>
</evidence>
<dbReference type="InterPro" id="IPR013604">
    <property type="entry name" value="7TM_chemorcpt"/>
</dbReference>
<accession>A0AAU9UHG7</accession>
<gene>
    <name evidence="7" type="ORF">EEDITHA_LOCUS12734</name>
</gene>
<comment type="subcellular location">
    <subcellularLocation>
        <location evidence="1">Cell membrane</location>
        <topology evidence="1">Multi-pass membrane protein</topology>
    </subcellularLocation>
</comment>
<evidence type="ECO:0000256" key="5">
    <source>
        <dbReference type="ARBA" id="ARBA00023136"/>
    </source>
</evidence>
<dbReference type="GO" id="GO:0050909">
    <property type="term" value="P:sensory perception of taste"/>
    <property type="evidence" value="ECO:0007669"/>
    <property type="project" value="InterPro"/>
</dbReference>
<feature type="transmembrane region" description="Helical" evidence="6">
    <location>
        <begin position="57"/>
        <end position="80"/>
    </location>
</feature>
<evidence type="ECO:0008006" key="9">
    <source>
        <dbReference type="Google" id="ProtNLM"/>
    </source>
</evidence>
<keyword evidence="5 6" id="KW-0472">Membrane</keyword>
<evidence type="ECO:0000313" key="8">
    <source>
        <dbReference type="Proteomes" id="UP001153954"/>
    </source>
</evidence>
<keyword evidence="3 6" id="KW-0812">Transmembrane</keyword>
<protein>
    <recommendedName>
        <fullName evidence="9">Gustatory receptor</fullName>
    </recommendedName>
</protein>
<dbReference type="AlphaFoldDB" id="A0AAU9UHG7"/>
<dbReference type="EMBL" id="CAKOGL010000018">
    <property type="protein sequence ID" value="CAH2097517.1"/>
    <property type="molecule type" value="Genomic_DNA"/>
</dbReference>
<keyword evidence="4 6" id="KW-1133">Transmembrane helix</keyword>
<proteinExistence type="predicted"/>
<evidence type="ECO:0000313" key="7">
    <source>
        <dbReference type="EMBL" id="CAH2097517.1"/>
    </source>
</evidence>
<evidence type="ECO:0000256" key="2">
    <source>
        <dbReference type="ARBA" id="ARBA00022475"/>
    </source>
</evidence>
<sequence length="160" mass="18566">MLWIRVKSLKKTIDCWGTTNDVDDRRAKLQIKSLEEFLFIYRNILQSTKIIGHTSKFLIDGIIVLDAVLKFLPLCFLALFGELVNAEVENIKINLARQFKICSNDALRNEILKAIKYIDLSPIKISVWRLFTVDFSMSLAFINLCTTYTIVLLQFKQVKF</sequence>
<name>A0AAU9UHG7_EUPED</name>
<dbReference type="GO" id="GO:0005886">
    <property type="term" value="C:plasma membrane"/>
    <property type="evidence" value="ECO:0007669"/>
    <property type="project" value="UniProtKB-SubCell"/>
</dbReference>
<evidence type="ECO:0000256" key="6">
    <source>
        <dbReference type="SAM" id="Phobius"/>
    </source>
</evidence>
<keyword evidence="8" id="KW-1185">Reference proteome</keyword>
<evidence type="ECO:0000256" key="4">
    <source>
        <dbReference type="ARBA" id="ARBA00022989"/>
    </source>
</evidence>
<comment type="caution">
    <text evidence="7">The sequence shown here is derived from an EMBL/GenBank/DDBJ whole genome shotgun (WGS) entry which is preliminary data.</text>
</comment>
<keyword evidence="2" id="KW-1003">Cell membrane</keyword>
<feature type="transmembrane region" description="Helical" evidence="6">
    <location>
        <begin position="135"/>
        <end position="155"/>
    </location>
</feature>
<organism evidence="7 8">
    <name type="scientific">Euphydryas editha</name>
    <name type="common">Edith's checkerspot</name>
    <dbReference type="NCBI Taxonomy" id="104508"/>
    <lineage>
        <taxon>Eukaryota</taxon>
        <taxon>Metazoa</taxon>
        <taxon>Ecdysozoa</taxon>
        <taxon>Arthropoda</taxon>
        <taxon>Hexapoda</taxon>
        <taxon>Insecta</taxon>
        <taxon>Pterygota</taxon>
        <taxon>Neoptera</taxon>
        <taxon>Endopterygota</taxon>
        <taxon>Lepidoptera</taxon>
        <taxon>Glossata</taxon>
        <taxon>Ditrysia</taxon>
        <taxon>Papilionoidea</taxon>
        <taxon>Nymphalidae</taxon>
        <taxon>Nymphalinae</taxon>
        <taxon>Euphydryas</taxon>
    </lineage>
</organism>
<dbReference type="Proteomes" id="UP001153954">
    <property type="component" value="Unassembled WGS sequence"/>
</dbReference>
<reference evidence="7" key="1">
    <citation type="submission" date="2022-03" db="EMBL/GenBank/DDBJ databases">
        <authorList>
            <person name="Tunstrom K."/>
        </authorList>
    </citation>
    <scope>NUCLEOTIDE SEQUENCE</scope>
</reference>
<dbReference type="Pfam" id="PF08395">
    <property type="entry name" value="7tm_7"/>
    <property type="match status" value="1"/>
</dbReference>
<evidence type="ECO:0000256" key="3">
    <source>
        <dbReference type="ARBA" id="ARBA00022692"/>
    </source>
</evidence>